<gene>
    <name evidence="2" type="ORF">GCM10007939_15450</name>
</gene>
<evidence type="ECO:0000313" key="2">
    <source>
        <dbReference type="EMBL" id="GLQ35262.1"/>
    </source>
</evidence>
<comment type="caution">
    <text evidence="2">The sequence shown here is derived from an EMBL/GenBank/DDBJ whole genome shotgun (WGS) entry which is preliminary data.</text>
</comment>
<organism evidence="2 3">
    <name type="scientific">Amylibacter marinus</name>
    <dbReference type="NCBI Taxonomy" id="1475483"/>
    <lineage>
        <taxon>Bacteria</taxon>
        <taxon>Pseudomonadati</taxon>
        <taxon>Pseudomonadota</taxon>
        <taxon>Alphaproteobacteria</taxon>
        <taxon>Rhodobacterales</taxon>
        <taxon>Paracoccaceae</taxon>
        <taxon>Amylibacter</taxon>
    </lineage>
</organism>
<protein>
    <submittedName>
        <fullName evidence="2">Uncharacterized protein</fullName>
    </submittedName>
</protein>
<keyword evidence="1" id="KW-0472">Membrane</keyword>
<evidence type="ECO:0000313" key="3">
    <source>
        <dbReference type="Proteomes" id="UP001156694"/>
    </source>
</evidence>
<feature type="transmembrane region" description="Helical" evidence="1">
    <location>
        <begin position="12"/>
        <end position="30"/>
    </location>
</feature>
<evidence type="ECO:0000256" key="1">
    <source>
        <dbReference type="SAM" id="Phobius"/>
    </source>
</evidence>
<accession>A0ABQ5VUZ4</accession>
<dbReference type="EMBL" id="BSNN01000004">
    <property type="protein sequence ID" value="GLQ35262.1"/>
    <property type="molecule type" value="Genomic_DNA"/>
</dbReference>
<keyword evidence="1" id="KW-1133">Transmembrane helix</keyword>
<dbReference type="Proteomes" id="UP001156694">
    <property type="component" value="Unassembled WGS sequence"/>
</dbReference>
<reference evidence="3" key="1">
    <citation type="journal article" date="2019" name="Int. J. Syst. Evol. Microbiol.">
        <title>The Global Catalogue of Microorganisms (GCM) 10K type strain sequencing project: providing services to taxonomists for standard genome sequencing and annotation.</title>
        <authorList>
            <consortium name="The Broad Institute Genomics Platform"/>
            <consortium name="The Broad Institute Genome Sequencing Center for Infectious Disease"/>
            <person name="Wu L."/>
            <person name="Ma J."/>
        </authorList>
    </citation>
    <scope>NUCLEOTIDE SEQUENCE [LARGE SCALE GENOMIC DNA]</scope>
    <source>
        <strain evidence="3">NBRC 110140</strain>
    </source>
</reference>
<keyword evidence="1" id="KW-0812">Transmembrane</keyword>
<keyword evidence="3" id="KW-1185">Reference proteome</keyword>
<sequence length="53" mass="5683">MLSLMVDKNSPISGLAVAVIGIACLAWVHVETEGEITFDKVPDALFRVIGKLN</sequence>
<name>A0ABQ5VUZ4_9RHOB</name>
<proteinExistence type="predicted"/>